<organism evidence="1 2">
    <name type="scientific">Thiothrix nivea (strain ATCC 35100 / DSM 5205 / JP2)</name>
    <dbReference type="NCBI Taxonomy" id="870187"/>
    <lineage>
        <taxon>Bacteria</taxon>
        <taxon>Pseudomonadati</taxon>
        <taxon>Pseudomonadota</taxon>
        <taxon>Gammaproteobacteria</taxon>
        <taxon>Thiotrichales</taxon>
        <taxon>Thiotrichaceae</taxon>
        <taxon>Thiothrix</taxon>
    </lineage>
</organism>
<accession>A0A656HNA5</accession>
<dbReference type="InterPro" id="IPR011990">
    <property type="entry name" value="TPR-like_helical_dom_sf"/>
</dbReference>
<evidence type="ECO:0000313" key="1">
    <source>
        <dbReference type="EMBL" id="EIJ36525.1"/>
    </source>
</evidence>
<dbReference type="SUPFAM" id="SSF48452">
    <property type="entry name" value="TPR-like"/>
    <property type="match status" value="1"/>
</dbReference>
<name>A0A656HNA5_THINJ</name>
<proteinExistence type="predicted"/>
<gene>
    <name evidence="1" type="ORF">Thini_4026</name>
</gene>
<evidence type="ECO:0000313" key="2">
    <source>
        <dbReference type="Proteomes" id="UP000005317"/>
    </source>
</evidence>
<protein>
    <submittedName>
        <fullName evidence="1">Uncharacterized protein</fullName>
    </submittedName>
</protein>
<dbReference type="EMBL" id="JH651384">
    <property type="protein sequence ID" value="EIJ36525.1"/>
    <property type="molecule type" value="Genomic_DNA"/>
</dbReference>
<dbReference type="OrthoDB" id="9812003at2"/>
<reference evidence="2" key="1">
    <citation type="journal article" date="2011" name="Stand. Genomic Sci.">
        <title>Genome sequence of the filamentous, gliding Thiothrix nivea neotype strain (JP2(T)).</title>
        <authorList>
            <person name="Lapidus A."/>
            <person name="Nolan M."/>
            <person name="Lucas S."/>
            <person name="Glavina Del Rio T."/>
            <person name="Tice H."/>
            <person name="Cheng J.F."/>
            <person name="Tapia R."/>
            <person name="Han C."/>
            <person name="Goodwin L."/>
            <person name="Pitluck S."/>
            <person name="Liolios K."/>
            <person name="Pagani I."/>
            <person name="Ivanova N."/>
            <person name="Huntemann M."/>
            <person name="Mavromatis K."/>
            <person name="Mikhailova N."/>
            <person name="Pati A."/>
            <person name="Chen A."/>
            <person name="Palaniappan K."/>
            <person name="Land M."/>
            <person name="Brambilla E.M."/>
            <person name="Rohde M."/>
            <person name="Abt B."/>
            <person name="Verbarg S."/>
            <person name="Goker M."/>
            <person name="Bristow J."/>
            <person name="Eisen J.A."/>
            <person name="Markowitz V."/>
            <person name="Hugenholtz P."/>
            <person name="Kyrpides N.C."/>
            <person name="Klenk H.P."/>
            <person name="Woyke T."/>
        </authorList>
    </citation>
    <scope>NUCLEOTIDE SEQUENCE [LARGE SCALE GENOMIC DNA]</scope>
    <source>
        <strain evidence="2">ATCC 35100 / DSM 5205 / JP2</strain>
    </source>
</reference>
<keyword evidence="2" id="KW-1185">Reference proteome</keyword>
<dbReference type="Proteomes" id="UP000005317">
    <property type="component" value="Unassembled WGS sequence"/>
</dbReference>
<dbReference type="AlphaFoldDB" id="A0A656HNA5"/>
<dbReference type="Gene3D" id="1.25.40.10">
    <property type="entry name" value="Tetratricopeptide repeat domain"/>
    <property type="match status" value="1"/>
</dbReference>
<dbReference type="RefSeq" id="WP_002710397.1">
    <property type="nucleotide sequence ID" value="NZ_JH651384.1"/>
</dbReference>
<sequence length="182" mass="20736">MDLQDFEAEDLYFNAEINPEVAELLDEAANLYPEPEAETLLLRAYFLAPEDLNVLVALYRYFYYQHRLSDALIVAHKAITVSGRRLSLPEDWRSLTQLHLGQGVLVSMTLTRFYLMAHKGAGYLEMRLGELADAVGRLQTLVDIDSNDRLGVKALLDLAQERLQEQRYAEMGNVISMRSVRA</sequence>